<comment type="similarity">
    <text evidence="1">Belongs to the peptidase M43B family.</text>
</comment>
<evidence type="ECO:0000256" key="7">
    <source>
        <dbReference type="ARBA" id="ARBA00023049"/>
    </source>
</evidence>
<sequence length="196" mass="21088">MLAHQVQVLNDGFARTGFSFTSAGVDRTVNPDWHRPTTVGSPQERAMKRALRRGGASDLNIYILDTSAAGTTGWATFPWDYAANPGNDGIVVSYKVVPGGQAPHDLGREATREVGHWLGLYDVFQGGCTGPGDYVDDTPATAFAALGCPLGRDTCAAPGVDPIHNFMNHTDDACRNNFTRGQADRMMEVSAHYRGM</sequence>
<evidence type="ECO:0000313" key="11">
    <source>
        <dbReference type="Proteomes" id="UP001500893"/>
    </source>
</evidence>
<feature type="domain" description="Peptidase M43 pregnancy-associated plasma-A" evidence="9">
    <location>
        <begin position="59"/>
        <end position="189"/>
    </location>
</feature>
<dbReference type="Pfam" id="PF05572">
    <property type="entry name" value="Peptidase_M43"/>
    <property type="match status" value="1"/>
</dbReference>
<name>A0ABN3V2K4_9ACTN</name>
<dbReference type="RefSeq" id="WP_345058246.1">
    <property type="nucleotide sequence ID" value="NZ_BAAAVM010000119.1"/>
</dbReference>
<keyword evidence="7" id="KW-0482">Metalloprotease</keyword>
<accession>A0ABN3V2K4</accession>
<evidence type="ECO:0000313" key="10">
    <source>
        <dbReference type="EMBL" id="GAA2775194.1"/>
    </source>
</evidence>
<evidence type="ECO:0000256" key="2">
    <source>
        <dbReference type="ARBA" id="ARBA00022670"/>
    </source>
</evidence>
<dbReference type="PANTHER" id="PTHR47466:SF1">
    <property type="entry name" value="METALLOPROTEASE MEP1 (AFU_ORTHOLOGUE AFUA_1G07730)-RELATED"/>
    <property type="match status" value="1"/>
</dbReference>
<keyword evidence="11" id="KW-1185">Reference proteome</keyword>
<dbReference type="Gene3D" id="3.40.390.10">
    <property type="entry name" value="Collagenase (Catalytic Domain)"/>
    <property type="match status" value="1"/>
</dbReference>
<proteinExistence type="inferred from homology"/>
<protein>
    <recommendedName>
        <fullName evidence="9">Peptidase M43 pregnancy-associated plasma-A domain-containing protein</fullName>
    </recommendedName>
</protein>
<dbReference type="InterPro" id="IPR008754">
    <property type="entry name" value="Peptidase_M43"/>
</dbReference>
<keyword evidence="2" id="KW-0645">Protease</keyword>
<keyword evidence="4" id="KW-0732">Signal</keyword>
<keyword evidence="5" id="KW-0378">Hydrolase</keyword>
<evidence type="ECO:0000256" key="4">
    <source>
        <dbReference type="ARBA" id="ARBA00022729"/>
    </source>
</evidence>
<evidence type="ECO:0000256" key="1">
    <source>
        <dbReference type="ARBA" id="ARBA00008721"/>
    </source>
</evidence>
<dbReference type="SUPFAM" id="SSF55486">
    <property type="entry name" value="Metalloproteases ('zincins'), catalytic domain"/>
    <property type="match status" value="1"/>
</dbReference>
<keyword evidence="6" id="KW-0862">Zinc</keyword>
<comment type="caution">
    <text evidence="10">The sequence shown here is derived from an EMBL/GenBank/DDBJ whole genome shotgun (WGS) entry which is preliminary data.</text>
</comment>
<dbReference type="InterPro" id="IPR024079">
    <property type="entry name" value="MetalloPept_cat_dom_sf"/>
</dbReference>
<dbReference type="Proteomes" id="UP001500893">
    <property type="component" value="Unassembled WGS sequence"/>
</dbReference>
<dbReference type="CDD" id="cd04275">
    <property type="entry name" value="ZnMc_pappalysin_like"/>
    <property type="match status" value="1"/>
</dbReference>
<evidence type="ECO:0000256" key="8">
    <source>
        <dbReference type="ARBA" id="ARBA00023157"/>
    </source>
</evidence>
<reference evidence="10 11" key="1">
    <citation type="journal article" date="2019" name="Int. J. Syst. Evol. Microbiol.">
        <title>The Global Catalogue of Microorganisms (GCM) 10K type strain sequencing project: providing services to taxonomists for standard genome sequencing and annotation.</title>
        <authorList>
            <consortium name="The Broad Institute Genomics Platform"/>
            <consortium name="The Broad Institute Genome Sequencing Center for Infectious Disease"/>
            <person name="Wu L."/>
            <person name="Ma J."/>
        </authorList>
    </citation>
    <scope>NUCLEOTIDE SEQUENCE [LARGE SCALE GENOMIC DNA]</scope>
    <source>
        <strain evidence="10 11">JCM 11574</strain>
    </source>
</reference>
<evidence type="ECO:0000256" key="5">
    <source>
        <dbReference type="ARBA" id="ARBA00022801"/>
    </source>
</evidence>
<dbReference type="EMBL" id="BAAAVM010000119">
    <property type="protein sequence ID" value="GAA2775194.1"/>
    <property type="molecule type" value="Genomic_DNA"/>
</dbReference>
<keyword evidence="8" id="KW-1015">Disulfide bond</keyword>
<evidence type="ECO:0000256" key="6">
    <source>
        <dbReference type="ARBA" id="ARBA00022833"/>
    </source>
</evidence>
<dbReference type="PANTHER" id="PTHR47466">
    <property type="match status" value="1"/>
</dbReference>
<evidence type="ECO:0000259" key="9">
    <source>
        <dbReference type="Pfam" id="PF05572"/>
    </source>
</evidence>
<organism evidence="10 11">
    <name type="scientific">Streptomyces rameus</name>
    <dbReference type="NCBI Taxonomy" id="68261"/>
    <lineage>
        <taxon>Bacteria</taxon>
        <taxon>Bacillati</taxon>
        <taxon>Actinomycetota</taxon>
        <taxon>Actinomycetes</taxon>
        <taxon>Kitasatosporales</taxon>
        <taxon>Streptomycetaceae</taxon>
        <taxon>Streptomyces</taxon>
    </lineage>
</organism>
<keyword evidence="3" id="KW-0479">Metal-binding</keyword>
<gene>
    <name evidence="10" type="ORF">GCM10010521_62130</name>
</gene>
<evidence type="ECO:0000256" key="3">
    <source>
        <dbReference type="ARBA" id="ARBA00022723"/>
    </source>
</evidence>